<feature type="transmembrane region" description="Helical" evidence="5">
    <location>
        <begin position="12"/>
        <end position="38"/>
    </location>
</feature>
<comment type="subcellular location">
    <subcellularLocation>
        <location evidence="1">Endomembrane system</location>
        <topology evidence="1">Multi-pass membrane protein</topology>
    </subcellularLocation>
</comment>
<keyword evidence="2 5" id="KW-0812">Transmembrane</keyword>
<dbReference type="PANTHER" id="PTHR12479">
    <property type="entry name" value="LYSOSOMAL-ASSOCIATED TRANSMEMBRANE PROTEIN"/>
    <property type="match status" value="1"/>
</dbReference>
<evidence type="ECO:0000313" key="7">
    <source>
        <dbReference type="Proteomes" id="UP001215280"/>
    </source>
</evidence>
<dbReference type="GO" id="GO:0012505">
    <property type="term" value="C:endomembrane system"/>
    <property type="evidence" value="ECO:0007669"/>
    <property type="project" value="UniProtKB-SubCell"/>
</dbReference>
<dbReference type="Proteomes" id="UP001215280">
    <property type="component" value="Unassembled WGS sequence"/>
</dbReference>
<feature type="transmembrane region" description="Helical" evidence="5">
    <location>
        <begin position="44"/>
        <end position="69"/>
    </location>
</feature>
<keyword evidence="3 5" id="KW-1133">Transmembrane helix</keyword>
<feature type="transmembrane region" description="Helical" evidence="5">
    <location>
        <begin position="81"/>
        <end position="103"/>
    </location>
</feature>
<keyword evidence="4 5" id="KW-0472">Membrane</keyword>
<reference evidence="6" key="1">
    <citation type="submission" date="2023-03" db="EMBL/GenBank/DDBJ databases">
        <title>Massive genome expansion in bonnet fungi (Mycena s.s.) driven by repeated elements and novel gene families across ecological guilds.</title>
        <authorList>
            <consortium name="Lawrence Berkeley National Laboratory"/>
            <person name="Harder C.B."/>
            <person name="Miyauchi S."/>
            <person name="Viragh M."/>
            <person name="Kuo A."/>
            <person name="Thoen E."/>
            <person name="Andreopoulos B."/>
            <person name="Lu D."/>
            <person name="Skrede I."/>
            <person name="Drula E."/>
            <person name="Henrissat B."/>
            <person name="Morin E."/>
            <person name="Kohler A."/>
            <person name="Barry K."/>
            <person name="LaButti K."/>
            <person name="Morin E."/>
            <person name="Salamov A."/>
            <person name="Lipzen A."/>
            <person name="Mereny Z."/>
            <person name="Hegedus B."/>
            <person name="Baldrian P."/>
            <person name="Stursova M."/>
            <person name="Weitz H."/>
            <person name="Taylor A."/>
            <person name="Grigoriev I.V."/>
            <person name="Nagy L.G."/>
            <person name="Martin F."/>
            <person name="Kauserud H."/>
        </authorList>
    </citation>
    <scope>NUCLEOTIDE SEQUENCE</scope>
    <source>
        <strain evidence="6">CBHHK188m</strain>
    </source>
</reference>
<proteinExistence type="predicted"/>
<name>A0AAD7HV66_9AGAR</name>
<accession>A0AAD7HV66</accession>
<evidence type="ECO:0000256" key="1">
    <source>
        <dbReference type="ARBA" id="ARBA00004127"/>
    </source>
</evidence>
<sequence length="209" mass="22933">MGAKYLCCLPLRLGVLVISFIHFVASAFASAILIYALVLDSQGPIAIIVLSIICGLDAFISLTGFIGAIRKKKSHVASFSSLLRSFFVIQVVSVIAYFVLYFVDKSQFRKLCIGDSTDQNVINACDSPSKLSLWILVVSAIVPLLFQAYGLYVVSSYVRQLRNESLLQQESFGFEGPDYARVPEESHPLTYQPGYPYADNAHSFGAGQV</sequence>
<dbReference type="EMBL" id="JARJLG010000200">
    <property type="protein sequence ID" value="KAJ7729065.1"/>
    <property type="molecule type" value="Genomic_DNA"/>
</dbReference>
<feature type="transmembrane region" description="Helical" evidence="5">
    <location>
        <begin position="133"/>
        <end position="154"/>
    </location>
</feature>
<evidence type="ECO:0000313" key="6">
    <source>
        <dbReference type="EMBL" id="KAJ7729065.1"/>
    </source>
</evidence>
<evidence type="ECO:0000256" key="4">
    <source>
        <dbReference type="ARBA" id="ARBA00023136"/>
    </source>
</evidence>
<comment type="caution">
    <text evidence="6">The sequence shown here is derived from an EMBL/GenBank/DDBJ whole genome shotgun (WGS) entry which is preliminary data.</text>
</comment>
<keyword evidence="7" id="KW-1185">Reference proteome</keyword>
<evidence type="ECO:0000256" key="2">
    <source>
        <dbReference type="ARBA" id="ARBA00022692"/>
    </source>
</evidence>
<protein>
    <submittedName>
        <fullName evidence="6">Uncharacterized protein</fullName>
    </submittedName>
</protein>
<evidence type="ECO:0000256" key="3">
    <source>
        <dbReference type="ARBA" id="ARBA00022989"/>
    </source>
</evidence>
<organism evidence="6 7">
    <name type="scientific">Mycena maculata</name>
    <dbReference type="NCBI Taxonomy" id="230809"/>
    <lineage>
        <taxon>Eukaryota</taxon>
        <taxon>Fungi</taxon>
        <taxon>Dikarya</taxon>
        <taxon>Basidiomycota</taxon>
        <taxon>Agaricomycotina</taxon>
        <taxon>Agaricomycetes</taxon>
        <taxon>Agaricomycetidae</taxon>
        <taxon>Agaricales</taxon>
        <taxon>Marasmiineae</taxon>
        <taxon>Mycenaceae</taxon>
        <taxon>Mycena</taxon>
    </lineage>
</organism>
<dbReference type="AlphaFoldDB" id="A0AAD7HV66"/>
<gene>
    <name evidence="6" type="ORF">DFH07DRAFT_756993</name>
</gene>
<dbReference type="PANTHER" id="PTHR12479:SF10">
    <property type="entry name" value="LYSOSOMAL-ASSOCIATED TRANSMEMBRANE PROTEIN"/>
    <property type="match status" value="1"/>
</dbReference>
<dbReference type="InterPro" id="IPR051115">
    <property type="entry name" value="LAPTM_transporter"/>
</dbReference>
<evidence type="ECO:0000256" key="5">
    <source>
        <dbReference type="SAM" id="Phobius"/>
    </source>
</evidence>